<name>A0ACB9ALD0_CICIN</name>
<reference evidence="2" key="1">
    <citation type="journal article" date="2022" name="Mol. Ecol. Resour.">
        <title>The genomes of chicory, endive, great burdock and yacon provide insights into Asteraceae palaeo-polyploidization history and plant inulin production.</title>
        <authorList>
            <person name="Fan W."/>
            <person name="Wang S."/>
            <person name="Wang H."/>
            <person name="Wang A."/>
            <person name="Jiang F."/>
            <person name="Liu H."/>
            <person name="Zhao H."/>
            <person name="Xu D."/>
            <person name="Zhang Y."/>
        </authorList>
    </citation>
    <scope>NUCLEOTIDE SEQUENCE [LARGE SCALE GENOMIC DNA]</scope>
    <source>
        <strain evidence="2">cv. Punajuju</strain>
    </source>
</reference>
<proteinExistence type="predicted"/>
<reference evidence="1 2" key="2">
    <citation type="journal article" date="2022" name="Mol. Ecol. Resour.">
        <title>The genomes of chicory, endive, great burdock and yacon provide insights into Asteraceae paleo-polyploidization history and plant inulin production.</title>
        <authorList>
            <person name="Fan W."/>
            <person name="Wang S."/>
            <person name="Wang H."/>
            <person name="Wang A."/>
            <person name="Jiang F."/>
            <person name="Liu H."/>
            <person name="Zhao H."/>
            <person name="Xu D."/>
            <person name="Zhang Y."/>
        </authorList>
    </citation>
    <scope>NUCLEOTIDE SEQUENCE [LARGE SCALE GENOMIC DNA]</scope>
    <source>
        <strain evidence="2">cv. Punajuju</strain>
        <tissue evidence="1">Leaves</tissue>
    </source>
</reference>
<gene>
    <name evidence="1" type="ORF">L2E82_40220</name>
</gene>
<evidence type="ECO:0000313" key="1">
    <source>
        <dbReference type="EMBL" id="KAI3710439.1"/>
    </source>
</evidence>
<dbReference type="EMBL" id="CM042015">
    <property type="protein sequence ID" value="KAI3710439.1"/>
    <property type="molecule type" value="Genomic_DNA"/>
</dbReference>
<protein>
    <submittedName>
        <fullName evidence="1">Uncharacterized protein</fullName>
    </submittedName>
</protein>
<dbReference type="Proteomes" id="UP001055811">
    <property type="component" value="Linkage Group LG07"/>
</dbReference>
<evidence type="ECO:0000313" key="2">
    <source>
        <dbReference type="Proteomes" id="UP001055811"/>
    </source>
</evidence>
<keyword evidence="2" id="KW-1185">Reference proteome</keyword>
<accession>A0ACB9ALD0</accession>
<comment type="caution">
    <text evidence="1">The sequence shown here is derived from an EMBL/GenBank/DDBJ whole genome shotgun (WGS) entry which is preliminary data.</text>
</comment>
<sequence length="155" mass="17803">MEPFDPPFQEFYKKLFNDHFFNEPHLGDDEIEAPHETKECKFELPLIDISRLNQGGFERKDCKQEIANASQEWGFFQVTNHGVSLEILENMRCEQVKVFKKPFQEKVKGHLDLPAGSYRWGTPSATCLQQLAWSEAFHVPLSEISTVSGGVTSLR</sequence>
<organism evidence="1 2">
    <name type="scientific">Cichorium intybus</name>
    <name type="common">Chicory</name>
    <dbReference type="NCBI Taxonomy" id="13427"/>
    <lineage>
        <taxon>Eukaryota</taxon>
        <taxon>Viridiplantae</taxon>
        <taxon>Streptophyta</taxon>
        <taxon>Embryophyta</taxon>
        <taxon>Tracheophyta</taxon>
        <taxon>Spermatophyta</taxon>
        <taxon>Magnoliopsida</taxon>
        <taxon>eudicotyledons</taxon>
        <taxon>Gunneridae</taxon>
        <taxon>Pentapetalae</taxon>
        <taxon>asterids</taxon>
        <taxon>campanulids</taxon>
        <taxon>Asterales</taxon>
        <taxon>Asteraceae</taxon>
        <taxon>Cichorioideae</taxon>
        <taxon>Cichorieae</taxon>
        <taxon>Cichoriinae</taxon>
        <taxon>Cichorium</taxon>
    </lineage>
</organism>